<dbReference type="STRING" id="1226968.A6A40_09890"/>
<dbReference type="InterPro" id="IPR005503">
    <property type="entry name" value="FliL"/>
</dbReference>
<feature type="compositionally biased region" description="Pro residues" evidence="11">
    <location>
        <begin position="14"/>
        <end position="23"/>
    </location>
</feature>
<evidence type="ECO:0000256" key="10">
    <source>
        <dbReference type="RuleBase" id="RU364125"/>
    </source>
</evidence>
<keyword evidence="10" id="KW-0997">Cell inner membrane</keyword>
<keyword evidence="4" id="KW-1003">Cell membrane</keyword>
<keyword evidence="9 10" id="KW-0472">Membrane</keyword>
<evidence type="ECO:0000256" key="6">
    <source>
        <dbReference type="ARBA" id="ARBA00022692"/>
    </source>
</evidence>
<keyword evidence="13" id="KW-1185">Reference proteome</keyword>
<accession>A0A160JHC8</accession>
<reference evidence="12 13" key="1">
    <citation type="journal article" date="2013" name="Int. J. Syst. Evol. Microbiol.">
        <title>Azospirillum humicireducens sp. nov., a nitrogen-fixing bacterium isolated from a microbial fuel cell.</title>
        <authorList>
            <person name="Zhou S."/>
            <person name="Han L."/>
            <person name="Wang Y."/>
            <person name="Yang G."/>
            <person name="Zhuang L."/>
            <person name="Hu P."/>
        </authorList>
    </citation>
    <scope>NUCLEOTIDE SEQUENCE [LARGE SCALE GENOMIC DNA]</scope>
    <source>
        <strain evidence="12 13">SgZ-5</strain>
    </source>
</reference>
<dbReference type="GO" id="GO:0006935">
    <property type="term" value="P:chemotaxis"/>
    <property type="evidence" value="ECO:0007669"/>
    <property type="project" value="UniProtKB-KW"/>
</dbReference>
<comment type="similarity">
    <text evidence="3 10">Belongs to the FliL family.</text>
</comment>
<sequence>MAPNRTLHGTPYPVSYPAPPPGPLGHGADPLDARASHHAPAEQAHPTRLLIVVLVALATLAGLAYAGGIAVDRILEQRRIEARMGPKPRLAQLPAIEVPLGGLRAVEMQVSLVLAPKVEADRVLRYQDRIADRLFQTVSQAGTETLTGTGSADFLKARIKDAVNREAGTGLILDIYIERMVVK</sequence>
<evidence type="ECO:0000256" key="9">
    <source>
        <dbReference type="ARBA" id="ARBA00023136"/>
    </source>
</evidence>
<dbReference type="EMBL" id="CP015285">
    <property type="protein sequence ID" value="ANC92184.1"/>
    <property type="molecule type" value="Genomic_DNA"/>
</dbReference>
<feature type="region of interest" description="Disordered" evidence="11">
    <location>
        <begin position="1"/>
        <end position="40"/>
    </location>
</feature>
<protein>
    <recommendedName>
        <fullName evidence="10">Flagellar protein FliL</fullName>
    </recommendedName>
</protein>
<feature type="transmembrane region" description="Helical" evidence="10">
    <location>
        <begin position="49"/>
        <end position="71"/>
    </location>
</feature>
<dbReference type="Pfam" id="PF03748">
    <property type="entry name" value="FliL"/>
    <property type="match status" value="1"/>
</dbReference>
<evidence type="ECO:0000256" key="8">
    <source>
        <dbReference type="ARBA" id="ARBA00022989"/>
    </source>
</evidence>
<evidence type="ECO:0000256" key="5">
    <source>
        <dbReference type="ARBA" id="ARBA00022500"/>
    </source>
</evidence>
<evidence type="ECO:0000256" key="4">
    <source>
        <dbReference type="ARBA" id="ARBA00022475"/>
    </source>
</evidence>
<organism evidence="12 13">
    <name type="scientific">Azospirillum humicireducens</name>
    <dbReference type="NCBI Taxonomy" id="1226968"/>
    <lineage>
        <taxon>Bacteria</taxon>
        <taxon>Pseudomonadati</taxon>
        <taxon>Pseudomonadota</taxon>
        <taxon>Alphaproteobacteria</taxon>
        <taxon>Rhodospirillales</taxon>
        <taxon>Azospirillaceae</taxon>
        <taxon>Azospirillum</taxon>
    </lineage>
</organism>
<gene>
    <name evidence="12" type="ORF">A6A40_09890</name>
</gene>
<keyword evidence="7 10" id="KW-0283">Flagellar rotation</keyword>
<evidence type="ECO:0000313" key="12">
    <source>
        <dbReference type="EMBL" id="ANC92184.1"/>
    </source>
</evidence>
<proteinExistence type="inferred from homology"/>
<name>A0A160JHC8_9PROT</name>
<evidence type="ECO:0000256" key="2">
    <source>
        <dbReference type="ARBA" id="ARBA00004162"/>
    </source>
</evidence>
<keyword evidence="5 10" id="KW-0145">Chemotaxis</keyword>
<dbReference type="GO" id="GO:0005886">
    <property type="term" value="C:plasma membrane"/>
    <property type="evidence" value="ECO:0007669"/>
    <property type="project" value="UniProtKB-SubCell"/>
</dbReference>
<dbReference type="OrthoDB" id="7304418at2"/>
<comment type="subcellular location">
    <subcellularLocation>
        <location evidence="10">Cell inner membrane</location>
    </subcellularLocation>
    <subcellularLocation>
        <location evidence="2">Cell membrane</location>
        <topology evidence="2">Single-pass membrane protein</topology>
    </subcellularLocation>
</comment>
<dbReference type="Proteomes" id="UP000077405">
    <property type="component" value="Chromosome"/>
</dbReference>
<keyword evidence="6 10" id="KW-0812">Transmembrane</keyword>
<dbReference type="GO" id="GO:0009425">
    <property type="term" value="C:bacterial-type flagellum basal body"/>
    <property type="evidence" value="ECO:0007669"/>
    <property type="project" value="InterPro"/>
</dbReference>
<evidence type="ECO:0000313" key="13">
    <source>
        <dbReference type="Proteomes" id="UP000077405"/>
    </source>
</evidence>
<evidence type="ECO:0000256" key="1">
    <source>
        <dbReference type="ARBA" id="ARBA00002254"/>
    </source>
</evidence>
<comment type="function">
    <text evidence="1 10">Controls the rotational direction of flagella during chemotaxis.</text>
</comment>
<evidence type="ECO:0000256" key="11">
    <source>
        <dbReference type="SAM" id="MobiDB-lite"/>
    </source>
</evidence>
<dbReference type="KEGG" id="ahu:A6A40_09890"/>
<dbReference type="GO" id="GO:0071973">
    <property type="term" value="P:bacterial-type flagellum-dependent cell motility"/>
    <property type="evidence" value="ECO:0007669"/>
    <property type="project" value="InterPro"/>
</dbReference>
<evidence type="ECO:0000256" key="7">
    <source>
        <dbReference type="ARBA" id="ARBA00022779"/>
    </source>
</evidence>
<keyword evidence="8 10" id="KW-1133">Transmembrane helix</keyword>
<evidence type="ECO:0000256" key="3">
    <source>
        <dbReference type="ARBA" id="ARBA00008281"/>
    </source>
</evidence>
<dbReference type="RefSeq" id="WP_063635243.1">
    <property type="nucleotide sequence ID" value="NZ_CP015285.1"/>
</dbReference>
<dbReference type="AlphaFoldDB" id="A0A160JHC8"/>